<evidence type="ECO:0000256" key="2">
    <source>
        <dbReference type="SAM" id="Phobius"/>
    </source>
</evidence>
<feature type="region of interest" description="Disordered" evidence="1">
    <location>
        <begin position="1"/>
        <end position="95"/>
    </location>
</feature>
<dbReference type="Proteomes" id="UP000501452">
    <property type="component" value="Chromosome"/>
</dbReference>
<accession>A0A6G8QEH7</accession>
<dbReference type="AlphaFoldDB" id="A0A6G8QEH7"/>
<keyword evidence="2" id="KW-1133">Transmembrane helix</keyword>
<feature type="compositionally biased region" description="Low complexity" evidence="1">
    <location>
        <begin position="32"/>
        <end position="41"/>
    </location>
</feature>
<evidence type="ECO:0000256" key="1">
    <source>
        <dbReference type="SAM" id="MobiDB-lite"/>
    </source>
</evidence>
<keyword evidence="2" id="KW-0812">Transmembrane</keyword>
<dbReference type="InterPro" id="IPR013901">
    <property type="entry name" value="Anthrone_oxy"/>
</dbReference>
<proteinExistence type="predicted"/>
<keyword evidence="2" id="KW-0472">Membrane</keyword>
<dbReference type="KEGG" id="rub:GBA63_21355"/>
<evidence type="ECO:0000313" key="4">
    <source>
        <dbReference type="Proteomes" id="UP000501452"/>
    </source>
</evidence>
<reference evidence="3 4" key="1">
    <citation type="submission" date="2019-10" db="EMBL/GenBank/DDBJ databases">
        <title>Rubrobacter sp nov SCSIO 52090 isolated from a deep-sea sediment in the South China Sea.</title>
        <authorList>
            <person name="Chen R.W."/>
        </authorList>
    </citation>
    <scope>NUCLEOTIDE SEQUENCE [LARGE SCALE GENOMIC DNA]</scope>
    <source>
        <strain evidence="3 4">SCSIO 52909</strain>
    </source>
</reference>
<keyword evidence="4" id="KW-1185">Reference proteome</keyword>
<evidence type="ECO:0000313" key="3">
    <source>
        <dbReference type="EMBL" id="QIN84906.1"/>
    </source>
</evidence>
<feature type="transmembrane region" description="Helical" evidence="2">
    <location>
        <begin position="125"/>
        <end position="146"/>
    </location>
</feature>
<dbReference type="EMBL" id="CP045119">
    <property type="protein sequence ID" value="QIN84906.1"/>
    <property type="molecule type" value="Genomic_DNA"/>
</dbReference>
<feature type="compositionally biased region" description="Basic residues" evidence="1">
    <location>
        <begin position="54"/>
        <end position="65"/>
    </location>
</feature>
<protein>
    <submittedName>
        <fullName evidence="3">DUF1772 domain-containing protein</fullName>
    </submittedName>
</protein>
<gene>
    <name evidence="3" type="ORF">GBA63_21355</name>
</gene>
<feature type="transmembrane region" description="Helical" evidence="2">
    <location>
        <begin position="185"/>
        <end position="203"/>
    </location>
</feature>
<dbReference type="Pfam" id="PF08592">
    <property type="entry name" value="Anthrone_oxy"/>
    <property type="match status" value="1"/>
</dbReference>
<name>A0A6G8QEH7_9ACTN</name>
<sequence length="215" mass="23565">MKEPRPARGGRRRDQRHLGVPHETPTDRGGRPRASPPARLRNGPQRPHADTGHAHHRPRGRRLLRLLRLGQPRPGRTARRRLRSHHERHKREDTEPPVLRGLHRVRPVPAGGARRHLPRRGSSRLRLVALACALHIGGGFLVTVFANVPLNEELARVAADASPGELARARAAYEGPWNLWNGVRAVSSTLAFLALIGSCLSGAGRGTRGGDTFGG</sequence>
<feature type="compositionally biased region" description="Low complexity" evidence="1">
    <location>
        <begin position="66"/>
        <end position="75"/>
    </location>
</feature>
<feature type="compositionally biased region" description="Basic residues" evidence="1">
    <location>
        <begin position="76"/>
        <end position="89"/>
    </location>
</feature>
<organism evidence="3 4">
    <name type="scientific">Rubrobacter tropicus</name>
    <dbReference type="NCBI Taxonomy" id="2653851"/>
    <lineage>
        <taxon>Bacteria</taxon>
        <taxon>Bacillati</taxon>
        <taxon>Actinomycetota</taxon>
        <taxon>Rubrobacteria</taxon>
        <taxon>Rubrobacterales</taxon>
        <taxon>Rubrobacteraceae</taxon>
        <taxon>Rubrobacter</taxon>
    </lineage>
</organism>